<keyword evidence="2" id="KW-0418">Kinase</keyword>
<dbReference type="InterPro" id="IPR000494">
    <property type="entry name" value="Rcpt_L-dom"/>
</dbReference>
<name>A0A0L7L4C8_OPEBR</name>
<evidence type="ECO:0000313" key="2">
    <source>
        <dbReference type="EMBL" id="KOB70139.1"/>
    </source>
</evidence>
<protein>
    <submittedName>
        <fullName evidence="2">Tyrosine-protein kinase receptor</fullName>
    </submittedName>
</protein>
<comment type="caution">
    <text evidence="2">The sequence shown here is derived from an EMBL/GenBank/DDBJ whole genome shotgun (WGS) entry which is preliminary data.</text>
</comment>
<dbReference type="Gene3D" id="3.80.20.20">
    <property type="entry name" value="Receptor L-domain"/>
    <property type="match status" value="1"/>
</dbReference>
<feature type="domain" description="Receptor L-domain" evidence="1">
    <location>
        <begin position="15"/>
        <end position="92"/>
    </location>
</feature>
<keyword evidence="3" id="KW-1185">Reference proteome</keyword>
<accession>A0A0L7L4C8</accession>
<keyword evidence="2" id="KW-0808">Transferase</keyword>
<dbReference type="Pfam" id="PF01030">
    <property type="entry name" value="Recep_L_domain"/>
    <property type="match status" value="1"/>
</dbReference>
<keyword evidence="2" id="KW-0675">Receptor</keyword>
<dbReference type="EMBL" id="JTDY01003107">
    <property type="protein sequence ID" value="KOB70139.1"/>
    <property type="molecule type" value="Genomic_DNA"/>
</dbReference>
<sequence length="93" mass="10710">MDIRNAPEQIQRLRGCRVIEGQLSIVLMERATPMIFENVTFPELREVTGYVLIYRTKGVRNLGDLFPNLTVVRGMQLFKDFAVVIFDNGHLEV</sequence>
<reference evidence="2 3" key="1">
    <citation type="journal article" date="2015" name="Genome Biol. Evol.">
        <title>The genome of winter moth (Operophtera brumata) provides a genomic perspective on sexual dimorphism and phenology.</title>
        <authorList>
            <person name="Derks M.F."/>
            <person name="Smit S."/>
            <person name="Salis L."/>
            <person name="Schijlen E."/>
            <person name="Bossers A."/>
            <person name="Mateman C."/>
            <person name="Pijl A.S."/>
            <person name="de Ridder D."/>
            <person name="Groenen M.A."/>
            <person name="Visser M.E."/>
            <person name="Megens H.J."/>
        </authorList>
    </citation>
    <scope>NUCLEOTIDE SEQUENCE [LARGE SCALE GENOMIC DNA]</scope>
    <source>
        <strain evidence="2">WM2013NL</strain>
        <tissue evidence="2">Head and thorax</tissue>
    </source>
</reference>
<dbReference type="SUPFAM" id="SSF52058">
    <property type="entry name" value="L domain-like"/>
    <property type="match status" value="1"/>
</dbReference>
<gene>
    <name evidence="2" type="ORF">OBRU01_09615</name>
</gene>
<dbReference type="STRING" id="104452.A0A0L7L4C8"/>
<evidence type="ECO:0000313" key="3">
    <source>
        <dbReference type="Proteomes" id="UP000037510"/>
    </source>
</evidence>
<organism evidence="2 3">
    <name type="scientific">Operophtera brumata</name>
    <name type="common">Winter moth</name>
    <name type="synonym">Phalaena brumata</name>
    <dbReference type="NCBI Taxonomy" id="104452"/>
    <lineage>
        <taxon>Eukaryota</taxon>
        <taxon>Metazoa</taxon>
        <taxon>Ecdysozoa</taxon>
        <taxon>Arthropoda</taxon>
        <taxon>Hexapoda</taxon>
        <taxon>Insecta</taxon>
        <taxon>Pterygota</taxon>
        <taxon>Neoptera</taxon>
        <taxon>Endopterygota</taxon>
        <taxon>Lepidoptera</taxon>
        <taxon>Glossata</taxon>
        <taxon>Ditrysia</taxon>
        <taxon>Geometroidea</taxon>
        <taxon>Geometridae</taxon>
        <taxon>Larentiinae</taxon>
        <taxon>Operophtera</taxon>
    </lineage>
</organism>
<dbReference type="GO" id="GO:0016301">
    <property type="term" value="F:kinase activity"/>
    <property type="evidence" value="ECO:0007669"/>
    <property type="project" value="UniProtKB-KW"/>
</dbReference>
<dbReference type="AlphaFoldDB" id="A0A0L7L4C8"/>
<evidence type="ECO:0000259" key="1">
    <source>
        <dbReference type="Pfam" id="PF01030"/>
    </source>
</evidence>
<proteinExistence type="predicted"/>
<dbReference type="Proteomes" id="UP000037510">
    <property type="component" value="Unassembled WGS sequence"/>
</dbReference>
<dbReference type="InterPro" id="IPR036941">
    <property type="entry name" value="Rcpt_L-dom_sf"/>
</dbReference>